<evidence type="ECO:0000313" key="4">
    <source>
        <dbReference type="Proteomes" id="UP000217790"/>
    </source>
</evidence>
<dbReference type="STRING" id="47427.A0A2H3CNF3"/>
<feature type="non-terminal residue" evidence="3">
    <location>
        <position position="158"/>
    </location>
</feature>
<keyword evidence="1" id="KW-0234">DNA repair</keyword>
<dbReference type="InParanoid" id="A0A2H3CNF3"/>
<evidence type="ECO:0000313" key="3">
    <source>
        <dbReference type="EMBL" id="PBK84601.1"/>
    </source>
</evidence>
<dbReference type="SUPFAM" id="SSF52540">
    <property type="entry name" value="P-loop containing nucleoside triphosphate hydrolases"/>
    <property type="match status" value="1"/>
</dbReference>
<dbReference type="GO" id="GO:0006281">
    <property type="term" value="P:DNA repair"/>
    <property type="evidence" value="ECO:0007669"/>
    <property type="project" value="UniProtKB-KW"/>
</dbReference>
<dbReference type="InterPro" id="IPR051055">
    <property type="entry name" value="PIF1_helicase"/>
</dbReference>
<dbReference type="Proteomes" id="UP000217790">
    <property type="component" value="Unassembled WGS sequence"/>
</dbReference>
<keyword evidence="1" id="KW-0227">DNA damage</keyword>
<dbReference type="AlphaFoldDB" id="A0A2H3CNF3"/>
<dbReference type="InterPro" id="IPR010285">
    <property type="entry name" value="DNA_helicase_pif1-like_DEAD"/>
</dbReference>
<comment type="catalytic activity">
    <reaction evidence="1">
        <text>ATP + H2O = ADP + phosphate + H(+)</text>
        <dbReference type="Rhea" id="RHEA:13065"/>
        <dbReference type="ChEBI" id="CHEBI:15377"/>
        <dbReference type="ChEBI" id="CHEBI:15378"/>
        <dbReference type="ChEBI" id="CHEBI:30616"/>
        <dbReference type="ChEBI" id="CHEBI:43474"/>
        <dbReference type="ChEBI" id="CHEBI:456216"/>
        <dbReference type="EC" id="5.6.2.3"/>
    </reaction>
</comment>
<dbReference type="Gene3D" id="3.40.50.300">
    <property type="entry name" value="P-loop containing nucleotide triphosphate hydrolases"/>
    <property type="match status" value="1"/>
</dbReference>
<name>A0A2H3CNF3_ARMGA</name>
<evidence type="ECO:0000259" key="2">
    <source>
        <dbReference type="Pfam" id="PF05970"/>
    </source>
</evidence>
<sequence length="158" mass="17594">HLQKQQNGASETDKVTDISHMVALEFGLNKEQEHAYRIIVQHAQSPLPEQLKMYIGGMGGTGKTQVLKAVMKYFDSKEESHHMIRVAPTGTASSLVKGSMYHFMFGINEFTGGEVSKKTLGEVKARLQGVKYIFFDKVSMLSCSDLYKISARLAMCTN</sequence>
<dbReference type="GO" id="GO:0005524">
    <property type="term" value="F:ATP binding"/>
    <property type="evidence" value="ECO:0007669"/>
    <property type="project" value="UniProtKB-KW"/>
</dbReference>
<dbReference type="EMBL" id="KZ293697">
    <property type="protein sequence ID" value="PBK84601.1"/>
    <property type="molecule type" value="Genomic_DNA"/>
</dbReference>
<protein>
    <recommendedName>
        <fullName evidence="1">ATP-dependent DNA helicase</fullName>
        <ecNumber evidence="1">5.6.2.3</ecNumber>
    </recommendedName>
</protein>
<keyword evidence="1" id="KW-0067">ATP-binding</keyword>
<dbReference type="EC" id="5.6.2.3" evidence="1"/>
<accession>A0A2H3CNF3</accession>
<evidence type="ECO:0000256" key="1">
    <source>
        <dbReference type="RuleBase" id="RU363044"/>
    </source>
</evidence>
<dbReference type="PANTHER" id="PTHR47642">
    <property type="entry name" value="ATP-DEPENDENT DNA HELICASE"/>
    <property type="match status" value="1"/>
</dbReference>
<reference evidence="4" key="1">
    <citation type="journal article" date="2017" name="Nat. Ecol. Evol.">
        <title>Genome expansion and lineage-specific genetic innovations in the forest pathogenic fungi Armillaria.</title>
        <authorList>
            <person name="Sipos G."/>
            <person name="Prasanna A.N."/>
            <person name="Walter M.C."/>
            <person name="O'Connor E."/>
            <person name="Balint B."/>
            <person name="Krizsan K."/>
            <person name="Kiss B."/>
            <person name="Hess J."/>
            <person name="Varga T."/>
            <person name="Slot J."/>
            <person name="Riley R."/>
            <person name="Boka B."/>
            <person name="Rigling D."/>
            <person name="Barry K."/>
            <person name="Lee J."/>
            <person name="Mihaltcheva S."/>
            <person name="LaButti K."/>
            <person name="Lipzen A."/>
            <person name="Waldron R."/>
            <person name="Moloney N.M."/>
            <person name="Sperisen C."/>
            <person name="Kredics L."/>
            <person name="Vagvoelgyi C."/>
            <person name="Patrignani A."/>
            <person name="Fitzpatrick D."/>
            <person name="Nagy I."/>
            <person name="Doyle S."/>
            <person name="Anderson J.B."/>
            <person name="Grigoriev I.V."/>
            <person name="Gueldener U."/>
            <person name="Muensterkoetter M."/>
            <person name="Nagy L.G."/>
        </authorList>
    </citation>
    <scope>NUCLEOTIDE SEQUENCE [LARGE SCALE GENOMIC DNA]</scope>
    <source>
        <strain evidence="4">Ar21-2</strain>
    </source>
</reference>
<keyword evidence="1" id="KW-0378">Hydrolase</keyword>
<feature type="domain" description="DNA helicase Pif1-like DEAD-box helicase" evidence="2">
    <location>
        <begin position="28"/>
        <end position="142"/>
    </location>
</feature>
<feature type="non-terminal residue" evidence="3">
    <location>
        <position position="1"/>
    </location>
</feature>
<dbReference type="GO" id="GO:0016887">
    <property type="term" value="F:ATP hydrolysis activity"/>
    <property type="evidence" value="ECO:0007669"/>
    <property type="project" value="RHEA"/>
</dbReference>
<keyword evidence="1" id="KW-0347">Helicase</keyword>
<dbReference type="Pfam" id="PF05970">
    <property type="entry name" value="PIF1"/>
    <property type="match status" value="1"/>
</dbReference>
<dbReference type="GO" id="GO:0000723">
    <property type="term" value="P:telomere maintenance"/>
    <property type="evidence" value="ECO:0007669"/>
    <property type="project" value="InterPro"/>
</dbReference>
<dbReference type="GO" id="GO:0006310">
    <property type="term" value="P:DNA recombination"/>
    <property type="evidence" value="ECO:0007669"/>
    <property type="project" value="UniProtKB-KW"/>
</dbReference>
<comment type="cofactor">
    <cofactor evidence="1">
        <name>Mg(2+)</name>
        <dbReference type="ChEBI" id="CHEBI:18420"/>
    </cofactor>
</comment>
<proteinExistence type="inferred from homology"/>
<keyword evidence="1" id="KW-0547">Nucleotide-binding</keyword>
<keyword evidence="1" id="KW-0233">DNA recombination</keyword>
<gene>
    <name evidence="3" type="ORF">ARMGADRAFT_859516</name>
</gene>
<keyword evidence="4" id="KW-1185">Reference proteome</keyword>
<dbReference type="InterPro" id="IPR027417">
    <property type="entry name" value="P-loop_NTPase"/>
</dbReference>
<dbReference type="GO" id="GO:0043139">
    <property type="term" value="F:5'-3' DNA helicase activity"/>
    <property type="evidence" value="ECO:0007669"/>
    <property type="project" value="UniProtKB-EC"/>
</dbReference>
<organism evidence="3 4">
    <name type="scientific">Armillaria gallica</name>
    <name type="common">Bulbous honey fungus</name>
    <name type="synonym">Armillaria bulbosa</name>
    <dbReference type="NCBI Taxonomy" id="47427"/>
    <lineage>
        <taxon>Eukaryota</taxon>
        <taxon>Fungi</taxon>
        <taxon>Dikarya</taxon>
        <taxon>Basidiomycota</taxon>
        <taxon>Agaricomycotina</taxon>
        <taxon>Agaricomycetes</taxon>
        <taxon>Agaricomycetidae</taxon>
        <taxon>Agaricales</taxon>
        <taxon>Marasmiineae</taxon>
        <taxon>Physalacriaceae</taxon>
        <taxon>Armillaria</taxon>
    </lineage>
</organism>
<comment type="similarity">
    <text evidence="1">Belongs to the helicase family.</text>
</comment>
<dbReference type="OrthoDB" id="432234at2759"/>